<evidence type="ECO:0000256" key="1">
    <source>
        <dbReference type="ARBA" id="ARBA00022630"/>
    </source>
</evidence>
<dbReference type="InterPro" id="IPR051799">
    <property type="entry name" value="NADH_flavin_oxidoreductase"/>
</dbReference>
<keyword evidence="1" id="KW-0285">Flavoprotein</keyword>
<sequence length="475" mass="52533">MANFNQTSLGKFQYKDLEQLKADVQELNLSIQVSEDLSVLGRPVSLKNHVIPNSLATLPMEGGDADANGSPTEMTLRKYEKMARGGAGLIWVEAVSVTKDGRSNDKQLWIKEDNWEDFKALNDLIKKTAREAYGPDFNPITIIQLNHSGRYHKVNGKPSPVIATHKQRLDDRLGIDDTYPLVTDDYLDELQATFLSAARLSRKAGFDGVDIKACHGYLLCELLSAFEREGRYGGSFENRTRMMLEVVDAVKKDAQCEGLILATRMNIYDAQPYPQGWGVSEASGSNIDLTEPKLLMQLLLDRGVEVFGLTMGNPYFIPHINKPYDMGAYVPDEMAIESCERLIREIGSIQQDFPQAVVVGVGYSWFRQFAAQVAAGSAKQGLCRMAGFGREAIAYPDFARDILTHEALNRSLVCISCSKCSELKSKIGTCGCVVRDADVYLPMYKNLKSKEAADQAVETAAQPVTGSQTASKEVR</sequence>
<dbReference type="PANTHER" id="PTHR43656:SF2">
    <property type="entry name" value="BINDING OXIDOREDUCTASE, PUTATIVE (AFU_ORTHOLOGUE AFUA_2G08260)-RELATED"/>
    <property type="match status" value="1"/>
</dbReference>
<dbReference type="RefSeq" id="WP_343186449.1">
    <property type="nucleotide sequence ID" value="NZ_JBCITM010000012.1"/>
</dbReference>
<evidence type="ECO:0000313" key="5">
    <source>
        <dbReference type="Proteomes" id="UP001407405"/>
    </source>
</evidence>
<dbReference type="InterPro" id="IPR001155">
    <property type="entry name" value="OxRdtase_FMN_N"/>
</dbReference>
<evidence type="ECO:0000313" key="4">
    <source>
        <dbReference type="EMBL" id="MEN1761144.1"/>
    </source>
</evidence>
<proteinExistence type="predicted"/>
<name>A0ABU9VVL3_9CLOT</name>
<evidence type="ECO:0000259" key="3">
    <source>
        <dbReference type="Pfam" id="PF00724"/>
    </source>
</evidence>
<comment type="caution">
    <text evidence="4">The sequence shown here is derived from an EMBL/GenBank/DDBJ whole genome shotgun (WGS) entry which is preliminary data.</text>
</comment>
<dbReference type="PANTHER" id="PTHR43656">
    <property type="entry name" value="BINDING OXIDOREDUCTASE, PUTATIVE (AFU_ORTHOLOGUE AFUA_2G08260)-RELATED"/>
    <property type="match status" value="1"/>
</dbReference>
<gene>
    <name evidence="4" type="ORF">AAIG11_11695</name>
</gene>
<evidence type="ECO:0000256" key="2">
    <source>
        <dbReference type="ARBA" id="ARBA00023002"/>
    </source>
</evidence>
<dbReference type="Gene3D" id="3.20.20.70">
    <property type="entry name" value="Aldolase class I"/>
    <property type="match status" value="1"/>
</dbReference>
<keyword evidence="2" id="KW-0560">Oxidoreductase</keyword>
<keyword evidence="5" id="KW-1185">Reference proteome</keyword>
<dbReference type="Proteomes" id="UP001407405">
    <property type="component" value="Unassembled WGS sequence"/>
</dbReference>
<dbReference type="Pfam" id="PF00724">
    <property type="entry name" value="Oxidored_FMN"/>
    <property type="match status" value="1"/>
</dbReference>
<feature type="domain" description="NADH:flavin oxidoreductase/NADH oxidase N-terminal" evidence="3">
    <location>
        <begin position="42"/>
        <end position="270"/>
    </location>
</feature>
<dbReference type="SUPFAM" id="SSF51395">
    <property type="entry name" value="FMN-linked oxidoreductases"/>
    <property type="match status" value="1"/>
</dbReference>
<protein>
    <submittedName>
        <fullName evidence="4">Flavin oxidoreductase/NADH oxidase</fullName>
    </submittedName>
</protein>
<dbReference type="InterPro" id="IPR013785">
    <property type="entry name" value="Aldolase_TIM"/>
</dbReference>
<accession>A0ABU9VVL3</accession>
<organism evidence="4 5">
    <name type="scientific">Anoxynatronum sibiricum</name>
    <dbReference type="NCBI Taxonomy" id="210623"/>
    <lineage>
        <taxon>Bacteria</taxon>
        <taxon>Bacillati</taxon>
        <taxon>Bacillota</taxon>
        <taxon>Clostridia</taxon>
        <taxon>Eubacteriales</taxon>
        <taxon>Clostridiaceae</taxon>
        <taxon>Anoxynatronum</taxon>
    </lineage>
</organism>
<reference evidence="4 5" key="1">
    <citation type="submission" date="2024-04" db="EMBL/GenBank/DDBJ databases">
        <title>Genome sequencing and metabolic network reconstruction of aminoacids and betaine degradation by Anoxynatronum sibiricum.</title>
        <authorList>
            <person name="Detkova E.N."/>
            <person name="Boltjanskaja Y.V."/>
            <person name="Mardanov A.V."/>
            <person name="Kevbrin V."/>
        </authorList>
    </citation>
    <scope>NUCLEOTIDE SEQUENCE [LARGE SCALE GENOMIC DNA]</scope>
    <source>
        <strain evidence="4 5">Z-7981</strain>
    </source>
</reference>
<dbReference type="EMBL" id="JBCITM010000012">
    <property type="protein sequence ID" value="MEN1761144.1"/>
    <property type="molecule type" value="Genomic_DNA"/>
</dbReference>